<dbReference type="AlphaFoldDB" id="A0A9P6UCR5"/>
<dbReference type="PANTHER" id="PTHR37171">
    <property type="entry name" value="SERINE/THREONINE-PROTEIN KINASE YRZF-RELATED"/>
    <property type="match status" value="1"/>
</dbReference>
<dbReference type="SUPFAM" id="SSF56112">
    <property type="entry name" value="Protein kinase-like (PK-like)"/>
    <property type="match status" value="1"/>
</dbReference>
<dbReference type="PANTHER" id="PTHR37171:SF1">
    <property type="entry name" value="SERINE_THREONINE-PROTEIN KINASE YRZF-RELATED"/>
    <property type="match status" value="1"/>
</dbReference>
<dbReference type="InterPro" id="IPR008266">
    <property type="entry name" value="Tyr_kinase_AS"/>
</dbReference>
<evidence type="ECO:0000259" key="2">
    <source>
        <dbReference type="PROSITE" id="PS50011"/>
    </source>
</evidence>
<dbReference type="PROSITE" id="PS00109">
    <property type="entry name" value="PROTEIN_KINASE_TYR"/>
    <property type="match status" value="1"/>
</dbReference>
<name>A0A9P6UCR5_9FUNG</name>
<dbReference type="Gene3D" id="3.30.200.20">
    <property type="entry name" value="Phosphorylase Kinase, domain 1"/>
    <property type="match status" value="1"/>
</dbReference>
<dbReference type="Pfam" id="PF00069">
    <property type="entry name" value="Pkinase"/>
    <property type="match status" value="1"/>
</dbReference>
<feature type="compositionally biased region" description="Low complexity" evidence="1">
    <location>
        <begin position="1"/>
        <end position="22"/>
    </location>
</feature>
<feature type="region of interest" description="Disordered" evidence="1">
    <location>
        <begin position="1"/>
        <end position="25"/>
    </location>
</feature>
<feature type="domain" description="Protein kinase" evidence="2">
    <location>
        <begin position="31"/>
        <end position="195"/>
    </location>
</feature>
<gene>
    <name evidence="3" type="ORF">DFQ27_003375</name>
</gene>
<evidence type="ECO:0000256" key="1">
    <source>
        <dbReference type="SAM" id="MobiDB-lite"/>
    </source>
</evidence>
<dbReference type="Gene3D" id="1.10.510.10">
    <property type="entry name" value="Transferase(Phosphotransferase) domain 1"/>
    <property type="match status" value="1"/>
</dbReference>
<evidence type="ECO:0000313" key="4">
    <source>
        <dbReference type="Proteomes" id="UP000807716"/>
    </source>
</evidence>
<organism evidence="3 4">
    <name type="scientific">Actinomortierella ambigua</name>
    <dbReference type="NCBI Taxonomy" id="1343610"/>
    <lineage>
        <taxon>Eukaryota</taxon>
        <taxon>Fungi</taxon>
        <taxon>Fungi incertae sedis</taxon>
        <taxon>Mucoromycota</taxon>
        <taxon>Mortierellomycotina</taxon>
        <taxon>Mortierellomycetes</taxon>
        <taxon>Mortierellales</taxon>
        <taxon>Mortierellaceae</taxon>
        <taxon>Actinomortierella</taxon>
    </lineage>
</organism>
<accession>A0A9P6UCR5</accession>
<reference evidence="3" key="1">
    <citation type="journal article" date="2020" name="Fungal Divers.">
        <title>Resolving the Mortierellaceae phylogeny through synthesis of multi-gene phylogenetics and phylogenomics.</title>
        <authorList>
            <person name="Vandepol N."/>
            <person name="Liber J."/>
            <person name="Desiro A."/>
            <person name="Na H."/>
            <person name="Kennedy M."/>
            <person name="Barry K."/>
            <person name="Grigoriev I.V."/>
            <person name="Miller A.N."/>
            <person name="O'Donnell K."/>
            <person name="Stajich J.E."/>
            <person name="Bonito G."/>
        </authorList>
    </citation>
    <scope>NUCLEOTIDE SEQUENCE</scope>
    <source>
        <strain evidence="3">BC1065</strain>
    </source>
</reference>
<dbReference type="InterPro" id="IPR000719">
    <property type="entry name" value="Prot_kinase_dom"/>
</dbReference>
<dbReference type="GO" id="GO:0005524">
    <property type="term" value="F:ATP binding"/>
    <property type="evidence" value="ECO:0007669"/>
    <property type="project" value="InterPro"/>
</dbReference>
<protein>
    <recommendedName>
        <fullName evidence="2">Protein kinase domain-containing protein</fullName>
    </recommendedName>
</protein>
<sequence length="195" mass="21633">MTKVKSTSLGSSRSKSSKTSGTVDRVTLPDLEEMELISHGERAQTYKARWQGRDVVLKKCDVWNEGSVAEELKNEASVYQKLQTLQGRYIPKLLLAGVADGVEMVLVTEFVGTDVNQDLLDDSAQVKIQEAMSAIHELGVLHGDIRPENIVMQNHGSNAKFYFVDFGLSHFTEDKAELLEETENLNSLVRSMSSA</sequence>
<dbReference type="PROSITE" id="PS50011">
    <property type="entry name" value="PROTEIN_KINASE_DOM"/>
    <property type="match status" value="1"/>
</dbReference>
<comment type="caution">
    <text evidence="3">The sequence shown here is derived from an EMBL/GenBank/DDBJ whole genome shotgun (WGS) entry which is preliminary data.</text>
</comment>
<evidence type="ECO:0000313" key="3">
    <source>
        <dbReference type="EMBL" id="KAG0269463.1"/>
    </source>
</evidence>
<dbReference type="EMBL" id="JAAAJB010000024">
    <property type="protein sequence ID" value="KAG0269463.1"/>
    <property type="molecule type" value="Genomic_DNA"/>
</dbReference>
<proteinExistence type="predicted"/>
<dbReference type="GO" id="GO:0004672">
    <property type="term" value="F:protein kinase activity"/>
    <property type="evidence" value="ECO:0007669"/>
    <property type="project" value="InterPro"/>
</dbReference>
<dbReference type="OrthoDB" id="10020333at2759"/>
<dbReference type="InterPro" id="IPR011009">
    <property type="entry name" value="Kinase-like_dom_sf"/>
</dbReference>
<keyword evidence="4" id="KW-1185">Reference proteome</keyword>
<dbReference type="Proteomes" id="UP000807716">
    <property type="component" value="Unassembled WGS sequence"/>
</dbReference>
<dbReference type="InterPro" id="IPR052396">
    <property type="entry name" value="Meiotic_Drive_Suppr_Kinase"/>
</dbReference>